<name>A0A062XYG6_9BACT</name>
<keyword evidence="3" id="KW-0536">Nodulation</keyword>
<dbReference type="EMBL" id="JMFG01000027">
    <property type="protein sequence ID" value="KDA53176.1"/>
    <property type="molecule type" value="Genomic_DNA"/>
</dbReference>
<keyword evidence="2" id="KW-0813">Transport</keyword>
<reference evidence="7" key="2">
    <citation type="journal article" date="2020" name="mSystems">
        <title>Genome- and Community-Level Interaction Insights into Carbon Utilization and Element Cycling Functions of Hydrothermarchaeota in Hydrothermal Sediment.</title>
        <authorList>
            <person name="Zhou Z."/>
            <person name="Liu Y."/>
            <person name="Xu W."/>
            <person name="Pan J."/>
            <person name="Luo Z.H."/>
            <person name="Li M."/>
        </authorList>
    </citation>
    <scope>NUCLEOTIDE SEQUENCE [LARGE SCALE GENOMIC DNA]</scope>
    <source>
        <strain evidence="7">SpSt-299</strain>
    </source>
</reference>
<comment type="similarity">
    <text evidence="1">Belongs to the ABC transporter superfamily.</text>
</comment>
<dbReference type="RefSeq" id="WP_038050108.1">
    <property type="nucleotide sequence ID" value="NZ_JMFG01000027.1"/>
</dbReference>
<accession>A0A062XYG6</accession>
<keyword evidence="9" id="KW-1185">Reference proteome</keyword>
<evidence type="ECO:0000313" key="9">
    <source>
        <dbReference type="Proteomes" id="UP000027284"/>
    </source>
</evidence>
<dbReference type="OrthoDB" id="9804819at2"/>
<evidence type="ECO:0000256" key="5">
    <source>
        <dbReference type="ARBA" id="ARBA00022840"/>
    </source>
</evidence>
<gene>
    <name evidence="8" type="ORF">EG19_07310</name>
    <name evidence="7" type="ORF">ENQ31_06225</name>
</gene>
<dbReference type="PANTHER" id="PTHR42711:SF5">
    <property type="entry name" value="ABC TRANSPORTER ATP-BINDING PROTEIN NATA"/>
    <property type="match status" value="1"/>
</dbReference>
<dbReference type="GO" id="GO:0016887">
    <property type="term" value="F:ATP hydrolysis activity"/>
    <property type="evidence" value="ECO:0007669"/>
    <property type="project" value="InterPro"/>
</dbReference>
<dbReference type="EMBL" id="DSMR01000452">
    <property type="protein sequence ID" value="HET47743.1"/>
    <property type="molecule type" value="Genomic_DNA"/>
</dbReference>
<dbReference type="SUPFAM" id="SSF52540">
    <property type="entry name" value="P-loop containing nucleoside triphosphate hydrolases"/>
    <property type="match status" value="1"/>
</dbReference>
<dbReference type="GO" id="GO:0005524">
    <property type="term" value="F:ATP binding"/>
    <property type="evidence" value="ECO:0007669"/>
    <property type="project" value="UniProtKB-KW"/>
</dbReference>
<evidence type="ECO:0000256" key="3">
    <source>
        <dbReference type="ARBA" id="ARBA00022458"/>
    </source>
</evidence>
<keyword evidence="4" id="KW-0547">Nucleotide-binding</keyword>
<dbReference type="Pfam" id="PF00005">
    <property type="entry name" value="ABC_tran"/>
    <property type="match status" value="1"/>
</dbReference>
<evidence type="ECO:0000256" key="1">
    <source>
        <dbReference type="ARBA" id="ARBA00005417"/>
    </source>
</evidence>
<organism evidence="8 9">
    <name type="scientific">Thermoanaerobaculum aquaticum</name>
    <dbReference type="NCBI Taxonomy" id="1312852"/>
    <lineage>
        <taxon>Bacteria</taxon>
        <taxon>Pseudomonadati</taxon>
        <taxon>Acidobacteriota</taxon>
        <taxon>Thermoanaerobaculia</taxon>
        <taxon>Thermoanaerobaculales</taxon>
        <taxon>Thermoanaerobaculaceae</taxon>
        <taxon>Thermoanaerobaculum</taxon>
    </lineage>
</organism>
<evidence type="ECO:0000256" key="2">
    <source>
        <dbReference type="ARBA" id="ARBA00022448"/>
    </source>
</evidence>
<dbReference type="Proteomes" id="UP000027284">
    <property type="component" value="Unassembled WGS sequence"/>
</dbReference>
<dbReference type="InterPro" id="IPR050763">
    <property type="entry name" value="ABC_transporter_ATP-binding"/>
</dbReference>
<evidence type="ECO:0000259" key="6">
    <source>
        <dbReference type="PROSITE" id="PS50893"/>
    </source>
</evidence>
<dbReference type="SMART" id="SM00382">
    <property type="entry name" value="AAA"/>
    <property type="match status" value="1"/>
</dbReference>
<dbReference type="Gene3D" id="3.40.50.300">
    <property type="entry name" value="P-loop containing nucleotide triphosphate hydrolases"/>
    <property type="match status" value="1"/>
</dbReference>
<dbReference type="PANTHER" id="PTHR42711">
    <property type="entry name" value="ABC TRANSPORTER ATP-BINDING PROTEIN"/>
    <property type="match status" value="1"/>
</dbReference>
<sequence>MSEPAIQVQHLSLSFGKKQVLNDVSFSVNAGSFAVLAGPNGAGKTTLLRCLMGFYRPAQGTIELLGRPRKCLPGREVAFGAEACDFPSDWSLRQLARFRSLVGEVSPEAEKEFERLLEQVKLSPSLKVSQLSRGQRSLAQLAWVLASRPTLLLLDEPTLGLDVVARDLALDLLLGFLAEQPATVLLATQDLDLAERLADTVILLHQGRCHWTGTLEAIKTRYQVVTVPRGFAPPEHEAPLVRRDVLEGEQWVVPVTTDHWKRWLEDRGISGRTPTLGEVAFALWHEPKEDTCAS</sequence>
<keyword evidence="5 7" id="KW-0067">ATP-binding</keyword>
<evidence type="ECO:0000313" key="7">
    <source>
        <dbReference type="EMBL" id="HET47743.1"/>
    </source>
</evidence>
<reference evidence="8 9" key="1">
    <citation type="submission" date="2014-04" db="EMBL/GenBank/DDBJ databases">
        <title>The Genome Sequence of Thermoanaerobaculum aquaticum MP-01, The First Cultivated Group 23 Acidobacterium.</title>
        <authorList>
            <person name="Stamps B.W."/>
            <person name="Losey N.A."/>
            <person name="Lawson P.A."/>
            <person name="Stevenson B.S."/>
        </authorList>
    </citation>
    <scope>NUCLEOTIDE SEQUENCE [LARGE SCALE GENOMIC DNA]</scope>
    <source>
        <strain evidence="8 9">MP-01</strain>
    </source>
</reference>
<dbReference type="PROSITE" id="PS50893">
    <property type="entry name" value="ABC_TRANSPORTER_2"/>
    <property type="match status" value="1"/>
</dbReference>
<dbReference type="InterPro" id="IPR003593">
    <property type="entry name" value="AAA+_ATPase"/>
</dbReference>
<dbReference type="STRING" id="1312852.EG19_07310"/>
<evidence type="ECO:0000313" key="8">
    <source>
        <dbReference type="EMBL" id="KDA53176.1"/>
    </source>
</evidence>
<comment type="caution">
    <text evidence="8">The sequence shown here is derived from an EMBL/GenBank/DDBJ whole genome shotgun (WGS) entry which is preliminary data.</text>
</comment>
<dbReference type="InterPro" id="IPR027417">
    <property type="entry name" value="P-loop_NTPase"/>
</dbReference>
<dbReference type="AlphaFoldDB" id="A0A062XYG6"/>
<proteinExistence type="inferred from homology"/>
<protein>
    <submittedName>
        <fullName evidence="7">ABC transporter ATP-binding protein</fullName>
    </submittedName>
</protein>
<dbReference type="InterPro" id="IPR003439">
    <property type="entry name" value="ABC_transporter-like_ATP-bd"/>
</dbReference>
<feature type="domain" description="ABC transporter" evidence="6">
    <location>
        <begin position="6"/>
        <end position="231"/>
    </location>
</feature>
<evidence type="ECO:0000256" key="4">
    <source>
        <dbReference type="ARBA" id="ARBA00022741"/>
    </source>
</evidence>